<dbReference type="EMBL" id="AWVF01000439">
    <property type="protein sequence ID" value="ERJ87608.1"/>
    <property type="molecule type" value="Genomic_DNA"/>
</dbReference>
<dbReference type="Proteomes" id="UP000016662">
    <property type="component" value="Unassembled WGS sequence"/>
</dbReference>
<proteinExistence type="predicted"/>
<protein>
    <submittedName>
        <fullName evidence="1">Uncharacterized protein</fullName>
    </submittedName>
</protein>
<evidence type="ECO:0000313" key="1">
    <source>
        <dbReference type="EMBL" id="ERJ87608.1"/>
    </source>
</evidence>
<name>U2LKI8_9FIRM</name>
<reference evidence="1 2" key="1">
    <citation type="submission" date="2013-07" db="EMBL/GenBank/DDBJ databases">
        <authorList>
            <person name="Weinstock G."/>
            <person name="Sodergren E."/>
            <person name="Wylie T."/>
            <person name="Fulton L."/>
            <person name="Fulton R."/>
            <person name="Fronick C."/>
            <person name="O'Laughlin M."/>
            <person name="Godfrey J."/>
            <person name="Miner T."/>
            <person name="Herter B."/>
            <person name="Appelbaum E."/>
            <person name="Cordes M."/>
            <person name="Lek S."/>
            <person name="Wollam A."/>
            <person name="Pepin K.H."/>
            <person name="Palsikar V.B."/>
            <person name="Mitreva M."/>
            <person name="Wilson R.K."/>
        </authorList>
    </citation>
    <scope>NUCLEOTIDE SEQUENCE [LARGE SCALE GENOMIC DNA]</scope>
    <source>
        <strain evidence="1 2">ATCC 27760</strain>
    </source>
</reference>
<accession>U2LKI8</accession>
<organism evidence="1 2">
    <name type="scientific">Ruminococcus callidus ATCC 27760</name>
    <dbReference type="NCBI Taxonomy" id="411473"/>
    <lineage>
        <taxon>Bacteria</taxon>
        <taxon>Bacillati</taxon>
        <taxon>Bacillota</taxon>
        <taxon>Clostridia</taxon>
        <taxon>Eubacteriales</taxon>
        <taxon>Oscillospiraceae</taxon>
        <taxon>Ruminococcus</taxon>
    </lineage>
</organism>
<evidence type="ECO:0000313" key="2">
    <source>
        <dbReference type="Proteomes" id="UP000016662"/>
    </source>
</evidence>
<dbReference type="AlphaFoldDB" id="U2LKI8"/>
<feature type="non-terminal residue" evidence="1">
    <location>
        <position position="79"/>
    </location>
</feature>
<sequence>MPCAEPSPQVTEGFPATAASRFHKELRFFFSLLKRKKEAKKEKSSHSTCTVRFQYHPKITQEILTNKTPPEGHTGGCCR</sequence>
<keyword evidence="2" id="KW-1185">Reference proteome</keyword>
<gene>
    <name evidence="1" type="ORF">RUMCAL_03285</name>
</gene>
<comment type="caution">
    <text evidence="1">The sequence shown here is derived from an EMBL/GenBank/DDBJ whole genome shotgun (WGS) entry which is preliminary data.</text>
</comment>
<dbReference type="HOGENOM" id="CLU_2611898_0_0_9"/>